<dbReference type="InterPro" id="IPR049304">
    <property type="entry name" value="Gly_rich_dom"/>
</dbReference>
<feature type="region of interest" description="Disordered" evidence="1">
    <location>
        <begin position="334"/>
        <end position="368"/>
    </location>
</feature>
<organism evidence="3 4">
    <name type="scientific">Komagataeibacter nataicola</name>
    <dbReference type="NCBI Taxonomy" id="265960"/>
    <lineage>
        <taxon>Bacteria</taxon>
        <taxon>Pseudomonadati</taxon>
        <taxon>Pseudomonadota</taxon>
        <taxon>Alphaproteobacteria</taxon>
        <taxon>Acetobacterales</taxon>
        <taxon>Acetobacteraceae</taxon>
        <taxon>Komagataeibacter</taxon>
    </lineage>
</organism>
<reference evidence="4" key="1">
    <citation type="submission" date="2017-02" db="EMBL/GenBank/DDBJ databases">
        <title>zhang.</title>
        <authorList>
            <person name="Zhang H."/>
        </authorList>
    </citation>
    <scope>NUCLEOTIDE SEQUENCE [LARGE SCALE GENOMIC DNA]</scope>
    <source>
        <strain evidence="4">RZS01</strain>
    </source>
</reference>
<sequence>MDLIIGTGTVTEANRDTMPATGTPGWATDGNPAATIPATDFPAAHYNMVMAEIIQPILDAGLMLDPANWGQLSAAIKALAKQAASGAVLGSPGVLATGDVAGSVLYYSAALKGPAFTYGTTTVGLLTATALDGYITSGALTTALNGYLPLDGGKVTGEVDFAVAPTVPDAAAAQNPVTLGQLQAMNFIANALIGVTSITSSLTFTRNAATKWLHIRACGGGGGGGGAPYTDGNDQASGGGGLSGQYIEFWITADDFGDSVDIVIGAGGTAPSSAAGGNGGTTTIGSLVTLLGGGGGFGGSWGSVGEILPQYSTDAPPAPAKGIVVLSRPTTAGRSPMITFSKSNGKSGDGGDTPLGTGGPGTNLKNAGIDGTGYGSGGGGASVGYNQSVGQAGGLGMPGVVIIEEYA</sequence>
<evidence type="ECO:0000259" key="2">
    <source>
        <dbReference type="Pfam" id="PF21722"/>
    </source>
</evidence>
<accession>A0A9N7H199</accession>
<feature type="domain" description="Glycine-rich" evidence="2">
    <location>
        <begin position="199"/>
        <end position="404"/>
    </location>
</feature>
<gene>
    <name evidence="3" type="ORF">B0W47_11295</name>
</gene>
<proteinExistence type="predicted"/>
<feature type="compositionally biased region" description="Gly residues" evidence="1">
    <location>
        <begin position="347"/>
        <end position="361"/>
    </location>
</feature>
<evidence type="ECO:0000313" key="4">
    <source>
        <dbReference type="Proteomes" id="UP000189683"/>
    </source>
</evidence>
<dbReference type="EMBL" id="CP019875">
    <property type="protein sequence ID" value="AQU87957.1"/>
    <property type="molecule type" value="Genomic_DNA"/>
</dbReference>
<name>A0A9N7H199_9PROT</name>
<dbReference type="RefSeq" id="WP_236944473.1">
    <property type="nucleotide sequence ID" value="NZ_CP019875.1"/>
</dbReference>
<evidence type="ECO:0000256" key="1">
    <source>
        <dbReference type="SAM" id="MobiDB-lite"/>
    </source>
</evidence>
<dbReference type="Proteomes" id="UP000189683">
    <property type="component" value="Chromosome"/>
</dbReference>
<protein>
    <recommendedName>
        <fullName evidence="2">Glycine-rich domain-containing protein</fullName>
    </recommendedName>
</protein>
<dbReference type="KEGG" id="kna:B0W47_11295"/>
<dbReference type="Pfam" id="PF21722">
    <property type="entry name" value="Gly_rich_2"/>
    <property type="match status" value="1"/>
</dbReference>
<evidence type="ECO:0000313" key="3">
    <source>
        <dbReference type="EMBL" id="AQU87957.1"/>
    </source>
</evidence>
<dbReference type="AlphaFoldDB" id="A0A9N7H199"/>